<dbReference type="PANTHER" id="PTHR30121:SF12">
    <property type="entry name" value="TYPE IV SECRETION SYSTEM PROTEIN CAGE"/>
    <property type="match status" value="1"/>
</dbReference>
<reference evidence="1 2" key="1">
    <citation type="submission" date="2022-09" db="EMBL/GenBank/DDBJ databases">
        <title>The outer-membrane cytochrome OmcA is essential for infection of Shewanella oneidensis by a zebrafish-associated bacteriophage.</title>
        <authorList>
            <person name="Grenfell A.W."/>
            <person name="Intile P."/>
            <person name="Mcfarlane J."/>
            <person name="Leung D."/>
            <person name="Abdalla K."/>
            <person name="Wold M."/>
            <person name="Kees E."/>
            <person name="Gralnick J."/>
        </authorList>
    </citation>
    <scope>NUCLEOTIDE SEQUENCE [LARGE SCALE GENOMIC DNA]</scope>
    <source>
        <strain evidence="1 2">NF-5</strain>
    </source>
</reference>
<accession>A0ABT6UGT1</accession>
<comment type="caution">
    <text evidence="1">The sequence shown here is derived from an EMBL/GenBank/DDBJ whole genome shotgun (WGS) entry which is preliminary data.</text>
</comment>
<dbReference type="Proteomes" id="UP001159075">
    <property type="component" value="Unassembled WGS sequence"/>
</dbReference>
<evidence type="ECO:0000313" key="2">
    <source>
        <dbReference type="Proteomes" id="UP001159075"/>
    </source>
</evidence>
<dbReference type="InterPro" id="IPR022303">
    <property type="entry name" value="Conjug_Trfer_ATPase"/>
</dbReference>
<dbReference type="Pfam" id="PF11130">
    <property type="entry name" value="TraC_F_IV"/>
    <property type="match status" value="1"/>
</dbReference>
<sequence length="908" mass="102212">MLSQLSQKVTRFFNPNQGLTAPEIDYSVPPSFAAKLPWSEVDKNGLTELEDGLSVGAFFAITPVSTEDKHQQGLNTILSNLTNAFVTVGKKADEDNPWIIQLFARDIDDLSNVMPRLQQKVRIDDTFSQAVLNEDAKHFALIGREQGIFSSKNRAWRGRSRQVFMAVYRWLPANTGKSDVIKNRKQLASLQRYLLSPSSLSDHGVGIRRSSGEEVFNWLAPFLNPTCDRTELLHRERFSMIDRDYAERLLHSHVTADVENGLWWFKNTHNERVATRVVEMDSWSCESFLTGRIFGEVGDDSNQDTDKQVLFDDLPPGSMFTMTLVPQSTKTGRERIAEIKKSAVGGEAETVACRDQCDEMDKQLNNNALWRGQIAIYLQGKSVEEIESHTDVLRSVFDTKGLGAKFVDNSTQIAPLDAFFRWLPMNYQPQFDTKYWYCGFVWLEDMLRLSPLFGRSVGTSADTLTFFNRGGEPLSFDPLTDFRSNAHLNLFGPSGSGKSATLVGICLRLLAIHRPRMFIIEAGDSFGLLADYCIKHGLTVNKVSLKPGCNTSLAPFADAKHLAGLDVPHITSDAALQPEHLNDNDDDSEERDILGELEIMARMMITGGEQRELDDYRRADSSMVRQALVNAANTCQANNVMVRPTHVREALLAFSTEESFPPERQQRARMMSDSMAFFCEGLEGKIFNGEGSPWPEADVTIIDLGIYAKNGYEAQMATAYISLINRINGIAERDQYKGVPIVCLTDEAHLISTNLLLAPYATKIVKMWRKLSAWFWLATQDLADFPSVSRKMLNNAEWWVLLNMSEDELNTLQDFKKLSDNKLDLIRSMTSEKHKFKEGVVMGMDDSLLARFTIIPPALYLALGETDGEAKKKRKDFMDKHGCTALEAALLKAQTIEDSRVHYQGEGW</sequence>
<name>A0ABT6UGT1_9GAMM</name>
<proteinExistence type="predicted"/>
<dbReference type="PANTHER" id="PTHR30121">
    <property type="entry name" value="UNCHARACTERIZED PROTEIN YJGR-RELATED"/>
    <property type="match status" value="1"/>
</dbReference>
<evidence type="ECO:0000313" key="1">
    <source>
        <dbReference type="EMBL" id="MDI5833677.1"/>
    </source>
</evidence>
<dbReference type="RefSeq" id="WP_257749589.1">
    <property type="nucleotide sequence ID" value="NZ_JANLGK010000026.1"/>
</dbReference>
<dbReference type="Gene3D" id="3.40.50.300">
    <property type="entry name" value="P-loop containing nucleotide triphosphate hydrolases"/>
    <property type="match status" value="2"/>
</dbReference>
<protein>
    <submittedName>
        <fullName evidence="1">Conjugative transfer ATPase</fullName>
    </submittedName>
</protein>
<dbReference type="EMBL" id="JAOTLW010000025">
    <property type="protein sequence ID" value="MDI5833677.1"/>
    <property type="molecule type" value="Genomic_DNA"/>
</dbReference>
<dbReference type="NCBIfam" id="TIGR03744">
    <property type="entry name" value="traC_PFL_4706"/>
    <property type="match status" value="1"/>
</dbReference>
<dbReference type="InterPro" id="IPR051162">
    <property type="entry name" value="T4SS_component"/>
</dbReference>
<dbReference type="InterPro" id="IPR027417">
    <property type="entry name" value="P-loop_NTPase"/>
</dbReference>
<organism evidence="1 2">
    <name type="scientific">Shewanella xiamenensis</name>
    <dbReference type="NCBI Taxonomy" id="332186"/>
    <lineage>
        <taxon>Bacteria</taxon>
        <taxon>Pseudomonadati</taxon>
        <taxon>Pseudomonadota</taxon>
        <taxon>Gammaproteobacteria</taxon>
        <taxon>Alteromonadales</taxon>
        <taxon>Shewanellaceae</taxon>
        <taxon>Shewanella</taxon>
    </lineage>
</organism>
<gene>
    <name evidence="1" type="ORF">ODY93_19010</name>
</gene>
<keyword evidence="2" id="KW-1185">Reference proteome</keyword>
<dbReference type="SUPFAM" id="SSF52540">
    <property type="entry name" value="P-loop containing nucleoside triphosphate hydrolases"/>
    <property type="match status" value="1"/>
</dbReference>
<dbReference type="InterPro" id="IPR025955">
    <property type="entry name" value="TraC/Conjuga_ATPase"/>
</dbReference>